<dbReference type="AlphaFoldDB" id="A0A9Q5HS73"/>
<feature type="region of interest" description="Disordered" evidence="6">
    <location>
        <begin position="129"/>
        <end position="239"/>
    </location>
</feature>
<feature type="region of interest" description="Disordered" evidence="6">
    <location>
        <begin position="822"/>
        <end position="908"/>
    </location>
</feature>
<comment type="subcellular location">
    <subcellularLocation>
        <location evidence="5">Nucleus</location>
    </subcellularLocation>
</comment>
<feature type="compositionally biased region" description="Low complexity" evidence="6">
    <location>
        <begin position="352"/>
        <end position="368"/>
    </location>
</feature>
<dbReference type="PROSITE" id="PS50071">
    <property type="entry name" value="HOMEOBOX_2"/>
    <property type="match status" value="1"/>
</dbReference>
<keyword evidence="3 5" id="KW-0371">Homeobox</keyword>
<feature type="compositionally biased region" description="Polar residues" evidence="6">
    <location>
        <begin position="448"/>
        <end position="467"/>
    </location>
</feature>
<evidence type="ECO:0000256" key="3">
    <source>
        <dbReference type="ARBA" id="ARBA00023155"/>
    </source>
</evidence>
<feature type="compositionally biased region" description="Polar residues" evidence="6">
    <location>
        <begin position="671"/>
        <end position="694"/>
    </location>
</feature>
<feature type="region of interest" description="Disordered" evidence="6">
    <location>
        <begin position="270"/>
        <end position="300"/>
    </location>
</feature>
<proteinExistence type="inferred from homology"/>
<feature type="region of interest" description="Disordered" evidence="6">
    <location>
        <begin position="328"/>
        <end position="472"/>
    </location>
</feature>
<feature type="compositionally biased region" description="Low complexity" evidence="6">
    <location>
        <begin position="698"/>
        <end position="722"/>
    </location>
</feature>
<feature type="compositionally biased region" description="Polar residues" evidence="6">
    <location>
        <begin position="421"/>
        <end position="437"/>
    </location>
</feature>
<dbReference type="CDD" id="cd00086">
    <property type="entry name" value="homeodomain"/>
    <property type="match status" value="1"/>
</dbReference>
<dbReference type="EMBL" id="LNZH02000212">
    <property type="protein sequence ID" value="OCB84950.1"/>
    <property type="molecule type" value="Genomic_DNA"/>
</dbReference>
<dbReference type="GO" id="GO:0003677">
    <property type="term" value="F:DNA binding"/>
    <property type="evidence" value="ECO:0007669"/>
    <property type="project" value="UniProtKB-UniRule"/>
</dbReference>
<feature type="compositionally biased region" description="Low complexity" evidence="6">
    <location>
        <begin position="129"/>
        <end position="153"/>
    </location>
</feature>
<accession>A0A9Q5HS73</accession>
<dbReference type="SUPFAM" id="SSF46689">
    <property type="entry name" value="Homeodomain-like"/>
    <property type="match status" value="1"/>
</dbReference>
<organism evidence="8 9">
    <name type="scientific">Sanghuangporus baumii</name>
    <name type="common">Phellinus baumii</name>
    <dbReference type="NCBI Taxonomy" id="108892"/>
    <lineage>
        <taxon>Eukaryota</taxon>
        <taxon>Fungi</taxon>
        <taxon>Dikarya</taxon>
        <taxon>Basidiomycota</taxon>
        <taxon>Agaricomycotina</taxon>
        <taxon>Agaricomycetes</taxon>
        <taxon>Hymenochaetales</taxon>
        <taxon>Hymenochaetaceae</taxon>
        <taxon>Sanghuangporus</taxon>
    </lineage>
</organism>
<dbReference type="InterPro" id="IPR050224">
    <property type="entry name" value="TALE_homeobox"/>
</dbReference>
<feature type="compositionally biased region" description="Low complexity" evidence="6">
    <location>
        <begin position="889"/>
        <end position="908"/>
    </location>
</feature>
<name>A0A9Q5HS73_SANBA</name>
<evidence type="ECO:0000256" key="2">
    <source>
        <dbReference type="ARBA" id="ARBA00023125"/>
    </source>
</evidence>
<feature type="compositionally biased region" description="Pro residues" evidence="6">
    <location>
        <begin position="876"/>
        <end position="888"/>
    </location>
</feature>
<keyword evidence="2 5" id="KW-0238">DNA-binding</keyword>
<evidence type="ECO:0000313" key="8">
    <source>
        <dbReference type="EMBL" id="OCB84950.1"/>
    </source>
</evidence>
<evidence type="ECO:0000256" key="1">
    <source>
        <dbReference type="ARBA" id="ARBA00005800"/>
    </source>
</evidence>
<feature type="compositionally biased region" description="Polar residues" evidence="6">
    <location>
        <begin position="851"/>
        <end position="870"/>
    </location>
</feature>
<dbReference type="PANTHER" id="PTHR11850">
    <property type="entry name" value="HOMEOBOX PROTEIN TRANSCRIPTION FACTORS"/>
    <property type="match status" value="1"/>
</dbReference>
<feature type="compositionally biased region" description="Low complexity" evidence="6">
    <location>
        <begin position="398"/>
        <end position="409"/>
    </location>
</feature>
<feature type="compositionally biased region" description="Low complexity" evidence="6">
    <location>
        <begin position="557"/>
        <end position="570"/>
    </location>
</feature>
<feature type="domain" description="Homeobox" evidence="7">
    <location>
        <begin position="605"/>
        <end position="668"/>
    </location>
</feature>
<comment type="similarity">
    <text evidence="1">Belongs to the TALE/M-ATYP homeobox family.</text>
</comment>
<dbReference type="InterPro" id="IPR009057">
    <property type="entry name" value="Homeodomain-like_sf"/>
</dbReference>
<dbReference type="GO" id="GO:0006355">
    <property type="term" value="P:regulation of DNA-templated transcription"/>
    <property type="evidence" value="ECO:0007669"/>
    <property type="project" value="InterPro"/>
</dbReference>
<feature type="region of interest" description="Disordered" evidence="6">
    <location>
        <begin position="532"/>
        <end position="570"/>
    </location>
</feature>
<feature type="compositionally biased region" description="Polar residues" evidence="6">
    <location>
        <begin position="154"/>
        <end position="170"/>
    </location>
</feature>
<evidence type="ECO:0000313" key="9">
    <source>
        <dbReference type="Proteomes" id="UP000757232"/>
    </source>
</evidence>
<evidence type="ECO:0000256" key="6">
    <source>
        <dbReference type="SAM" id="MobiDB-lite"/>
    </source>
</evidence>
<feature type="region of interest" description="Disordered" evidence="6">
    <location>
        <begin position="668"/>
        <end position="725"/>
    </location>
</feature>
<evidence type="ECO:0000256" key="4">
    <source>
        <dbReference type="ARBA" id="ARBA00023242"/>
    </source>
</evidence>
<dbReference type="GO" id="GO:0005634">
    <property type="term" value="C:nucleus"/>
    <property type="evidence" value="ECO:0007669"/>
    <property type="project" value="UniProtKB-SubCell"/>
</dbReference>
<evidence type="ECO:0000259" key="7">
    <source>
        <dbReference type="PROSITE" id="PS50071"/>
    </source>
</evidence>
<dbReference type="Gene3D" id="1.10.10.60">
    <property type="entry name" value="Homeodomain-like"/>
    <property type="match status" value="1"/>
</dbReference>
<feature type="DNA-binding region" description="Homeobox" evidence="5">
    <location>
        <begin position="607"/>
        <end position="669"/>
    </location>
</feature>
<keyword evidence="4 5" id="KW-0539">Nucleus</keyword>
<dbReference type="Pfam" id="PF05920">
    <property type="entry name" value="Homeobox_KN"/>
    <property type="match status" value="1"/>
</dbReference>
<feature type="compositionally biased region" description="Low complexity" evidence="6">
    <location>
        <begin position="270"/>
        <end position="299"/>
    </location>
</feature>
<protein>
    <recommendedName>
        <fullName evidence="7">Homeobox domain-containing protein</fullName>
    </recommendedName>
</protein>
<gene>
    <name evidence="8" type="ORF">A7U60_g7904</name>
</gene>
<evidence type="ECO:0000256" key="5">
    <source>
        <dbReference type="PROSITE-ProRule" id="PRU00108"/>
    </source>
</evidence>
<keyword evidence="9" id="KW-1185">Reference proteome</keyword>
<feature type="compositionally biased region" description="Polar residues" evidence="6">
    <location>
        <begin position="539"/>
        <end position="556"/>
    </location>
</feature>
<sequence length="908" mass="93443">MLLLEPTFTSATSLPLSLSHHAAATAAESPTAAAFDNLDLTLISSSPPEAKNNSNSRSSEGALTASELNDFNIAQLQLQYETSSMDNSLNMHSITSIDLLNDHPQHHHQHHHSHLDPDQDIEDSDYAARRMSSSAISSASAQSAQSVHTSSTAPTSHSGYSAQHGQSLKRAQSPGIMDEFDSYDAFDGSPRAKRPRPSLSLESGVGRLGSSSPVPTNIIASAGANNGDGSGSGSGRVQLPPLFSALENTSNSAPPTSHGAQAPFAQLGNQMQQSFSQSSPSSHAMSQGQGQSPSPFPSSNFAFNVTGTGLDLRRGSLPSLYSNSLAVRSAQRSSLPPQGQYIQNQGGGGRYGFSSGMSPGPSPLSSLSAPDTSGLAGYQFPAPSSLDSGNTSGGSNGSGSTPTPTPNSGNGTGASPFGSGATPTSTLASTPGSTFPQTPLDFGHQHQQHSASYQTAYGQQNQSQKDYLTSGADWGSIGRSSASPSSATNTPASAGVSGGFGFNSNAGLGGLPRISGHAKNNDQQQDWFTPAGQLVLPSPNANTGSSSSNQQHPQTASLSPSPRMNPSSSSSASAAASAAVAAAAALNVSPAAAVQAAQVAAQVAARPARRRGKLPKPTTDFLKDWLHRHSDHPYPSEEEKKQLCHATGLSMSQVSNWMINARRRILAPAQRTPQGPTTTVPSFPLGNTHSSSVARTPLGLSPAHSHGHHGLPSSHHLSHSQSNYGMGMGSGMSNMGLGLISGLGGNMGYSQQQQAGHQLHSAQGLGMNSGLYAQQQQQQQQYRQQQQAALGHSALYDLGLHAQRRASMPAIALHSQAHLSSGGGGGGLQLYAPPATRNSLPGPSPLPQVGYASQHQTNAYSPSQQGQLGSPATAAPMPPRDYIFPPPSAASAVTNGSNNSSGNVDDGR</sequence>
<dbReference type="Proteomes" id="UP000757232">
    <property type="component" value="Unassembled WGS sequence"/>
</dbReference>
<dbReference type="InterPro" id="IPR008422">
    <property type="entry name" value="KN_HD"/>
</dbReference>
<dbReference type="InterPro" id="IPR001356">
    <property type="entry name" value="HD"/>
</dbReference>
<dbReference type="OrthoDB" id="10056939at2759"/>
<feature type="compositionally biased region" description="Polar residues" evidence="6">
    <location>
        <begin position="328"/>
        <end position="337"/>
    </location>
</feature>
<reference evidence="8" key="1">
    <citation type="submission" date="2016-06" db="EMBL/GenBank/DDBJ databases">
        <title>Draft Genome sequence of the fungus Inonotus baumii.</title>
        <authorList>
            <person name="Zhu H."/>
            <person name="Lin W."/>
        </authorList>
    </citation>
    <scope>NUCLEOTIDE SEQUENCE</scope>
    <source>
        <strain evidence="8">821</strain>
    </source>
</reference>
<comment type="caution">
    <text evidence="8">The sequence shown here is derived from an EMBL/GenBank/DDBJ whole genome shotgun (WGS) entry which is preliminary data.</text>
</comment>
<dbReference type="SMART" id="SM00389">
    <property type="entry name" value="HOX"/>
    <property type="match status" value="1"/>
</dbReference>